<dbReference type="PANTHER" id="PTHR21180:SF32">
    <property type="entry name" value="ENDONUCLEASE_EXONUCLEASE_PHOSPHATASE FAMILY DOMAIN-CONTAINING PROTEIN 1"/>
    <property type="match status" value="1"/>
</dbReference>
<evidence type="ECO:0000313" key="3">
    <source>
        <dbReference type="Proteomes" id="UP000647133"/>
    </source>
</evidence>
<dbReference type="Pfam" id="PF12836">
    <property type="entry name" value="HHH_3"/>
    <property type="match status" value="2"/>
</dbReference>
<feature type="transmembrane region" description="Helical" evidence="1">
    <location>
        <begin position="20"/>
        <end position="40"/>
    </location>
</feature>
<dbReference type="Proteomes" id="UP000647133">
    <property type="component" value="Unassembled WGS sequence"/>
</dbReference>
<evidence type="ECO:0000313" key="2">
    <source>
        <dbReference type="EMBL" id="MBD8490371.1"/>
    </source>
</evidence>
<proteinExistence type="predicted"/>
<keyword evidence="1" id="KW-0812">Transmembrane</keyword>
<dbReference type="InterPro" id="IPR010994">
    <property type="entry name" value="RuvA_2-like"/>
</dbReference>
<dbReference type="InterPro" id="IPR051675">
    <property type="entry name" value="Endo/Exo/Phosphatase_dom_1"/>
</dbReference>
<dbReference type="RefSeq" id="WP_192011244.1">
    <property type="nucleotide sequence ID" value="NZ_JACYTQ010000006.1"/>
</dbReference>
<dbReference type="Gene3D" id="1.10.150.280">
    <property type="entry name" value="AF1531-like domain"/>
    <property type="match status" value="2"/>
</dbReference>
<keyword evidence="1" id="KW-1133">Transmembrane helix</keyword>
<dbReference type="PANTHER" id="PTHR21180">
    <property type="entry name" value="ENDONUCLEASE/EXONUCLEASE/PHOSPHATASE FAMILY DOMAIN-CONTAINING PROTEIN 1"/>
    <property type="match status" value="1"/>
</dbReference>
<reference evidence="2 3" key="1">
    <citation type="submission" date="2020-09" db="EMBL/GenBank/DDBJ databases">
        <title>Echinicola sp. CAU 1574 isolated from sand of Sido Beach.</title>
        <authorList>
            <person name="Kim W."/>
        </authorList>
    </citation>
    <scope>NUCLEOTIDE SEQUENCE [LARGE SCALE GENOMIC DNA]</scope>
    <source>
        <strain evidence="2 3">CAU 1574</strain>
    </source>
</reference>
<gene>
    <name evidence="2" type="ORF">IFO69_16585</name>
</gene>
<evidence type="ECO:0000256" key="1">
    <source>
        <dbReference type="SAM" id="Phobius"/>
    </source>
</evidence>
<keyword evidence="1" id="KW-0472">Membrane</keyword>
<dbReference type="EMBL" id="JACYTQ010000006">
    <property type="protein sequence ID" value="MBD8490371.1"/>
    <property type="molecule type" value="Genomic_DNA"/>
</dbReference>
<comment type="caution">
    <text evidence="2">The sequence shown here is derived from an EMBL/GenBank/DDBJ whole genome shotgun (WGS) entry which is preliminary data.</text>
</comment>
<dbReference type="SUPFAM" id="SSF47781">
    <property type="entry name" value="RuvA domain 2-like"/>
    <property type="match status" value="2"/>
</dbReference>
<keyword evidence="3" id="KW-1185">Reference proteome</keyword>
<accession>A0ABR9APV5</accession>
<organism evidence="2 3">
    <name type="scientific">Echinicola arenosa</name>
    <dbReference type="NCBI Taxonomy" id="2774144"/>
    <lineage>
        <taxon>Bacteria</taxon>
        <taxon>Pseudomonadati</taxon>
        <taxon>Bacteroidota</taxon>
        <taxon>Cytophagia</taxon>
        <taxon>Cytophagales</taxon>
        <taxon>Cyclobacteriaceae</taxon>
        <taxon>Echinicola</taxon>
    </lineage>
</organism>
<sequence>MKRSFFYFLKSYFGFSQREARGFTLVIPFILFTAFLPIIWEAYQRQKLEADYKSYLALADSLLLADMEIKEEDSVVKKNSFTLVSTPSKEQKDTNRWRKAATKNPVLNKISFAEADSSVLQIVPGIGEKLAGRIVKFRESLGGLYYREQIMEVYGLDEEVAKRVFDYFTFEPSISHKLDINAASAKELSAHPYIKYGEAKVLVAYREQHGNYQSPEDILTIKIFSEEWVNRLKPYLSF</sequence>
<protein>
    <submittedName>
        <fullName evidence="2">Helix-hairpin-helix domain-containing protein</fullName>
    </submittedName>
</protein>
<name>A0ABR9APV5_9BACT</name>